<evidence type="ECO:0000313" key="1">
    <source>
        <dbReference type="EMBL" id="MET4684883.1"/>
    </source>
</evidence>
<keyword evidence="2" id="KW-1185">Reference proteome</keyword>
<dbReference type="Proteomes" id="UP001549313">
    <property type="component" value="Unassembled WGS sequence"/>
</dbReference>
<name>A0ABV2RFW0_9CAUL</name>
<protein>
    <submittedName>
        <fullName evidence="1">RecA/RadA family phage recombinase</fullName>
    </submittedName>
</protein>
<dbReference type="InterPro" id="IPR011231">
    <property type="entry name" value="Phage_VT1-Sakai_H0018"/>
</dbReference>
<evidence type="ECO:0000313" key="2">
    <source>
        <dbReference type="Proteomes" id="UP001549313"/>
    </source>
</evidence>
<proteinExistence type="predicted"/>
<dbReference type="RefSeq" id="WP_354089847.1">
    <property type="nucleotide sequence ID" value="NZ_JBEPTF010000004.1"/>
</dbReference>
<comment type="caution">
    <text evidence="1">The sequence shown here is derived from an EMBL/GenBank/DDBJ whole genome shotgun (WGS) entry which is preliminary data.</text>
</comment>
<dbReference type="Pfam" id="PF09956">
    <property type="entry name" value="Phage_cement_2"/>
    <property type="match status" value="1"/>
</dbReference>
<dbReference type="EMBL" id="JBEPTF010000004">
    <property type="protein sequence ID" value="MET4684883.1"/>
    <property type="molecule type" value="Genomic_DNA"/>
</dbReference>
<organism evidence="1 2">
    <name type="scientific">Brevundimonas faecalis</name>
    <dbReference type="NCBI Taxonomy" id="947378"/>
    <lineage>
        <taxon>Bacteria</taxon>
        <taxon>Pseudomonadati</taxon>
        <taxon>Pseudomonadota</taxon>
        <taxon>Alphaproteobacteria</taxon>
        <taxon>Caulobacterales</taxon>
        <taxon>Caulobacteraceae</taxon>
        <taxon>Brevundimonas</taxon>
    </lineage>
</organism>
<dbReference type="PIRSF" id="PIRSF030771">
    <property type="entry name" value="UCP030771"/>
    <property type="match status" value="1"/>
</dbReference>
<sequence length="109" mass="10775">MATNHVQRGKTLTIPAPVAVQSGGVVVAGAIIGVAQGDAEAGALVDVQVDEVWDLPKVAALAIGLGDVVYWDAAAGLANKTSAGNTKLGVATQAAANPSGTVRVRLSGF</sequence>
<reference evidence="1 2" key="1">
    <citation type="submission" date="2024-06" db="EMBL/GenBank/DDBJ databases">
        <title>Sorghum-associated microbial communities from plants grown in Nebraska, USA.</title>
        <authorList>
            <person name="Schachtman D."/>
        </authorList>
    </citation>
    <scope>NUCLEOTIDE SEQUENCE [LARGE SCALE GENOMIC DNA]</scope>
    <source>
        <strain evidence="1 2">2814</strain>
    </source>
</reference>
<accession>A0ABV2RFW0</accession>
<gene>
    <name evidence="1" type="ORF">ABIE19_002832</name>
</gene>